<accession>A0A0E9WHJ5</accession>
<feature type="region of interest" description="Disordered" evidence="1">
    <location>
        <begin position="1"/>
        <end position="31"/>
    </location>
</feature>
<name>A0A0E9WHJ5_ANGAN</name>
<feature type="compositionally biased region" description="Polar residues" evidence="1">
    <location>
        <begin position="12"/>
        <end position="26"/>
    </location>
</feature>
<dbReference type="EMBL" id="GBXM01018718">
    <property type="protein sequence ID" value="JAH89859.1"/>
    <property type="molecule type" value="Transcribed_RNA"/>
</dbReference>
<organism evidence="2">
    <name type="scientific">Anguilla anguilla</name>
    <name type="common">European freshwater eel</name>
    <name type="synonym">Muraena anguilla</name>
    <dbReference type="NCBI Taxonomy" id="7936"/>
    <lineage>
        <taxon>Eukaryota</taxon>
        <taxon>Metazoa</taxon>
        <taxon>Chordata</taxon>
        <taxon>Craniata</taxon>
        <taxon>Vertebrata</taxon>
        <taxon>Euteleostomi</taxon>
        <taxon>Actinopterygii</taxon>
        <taxon>Neopterygii</taxon>
        <taxon>Teleostei</taxon>
        <taxon>Anguilliformes</taxon>
        <taxon>Anguillidae</taxon>
        <taxon>Anguilla</taxon>
    </lineage>
</organism>
<reference evidence="2" key="1">
    <citation type="submission" date="2014-11" db="EMBL/GenBank/DDBJ databases">
        <authorList>
            <person name="Amaro Gonzalez C."/>
        </authorList>
    </citation>
    <scope>NUCLEOTIDE SEQUENCE</scope>
</reference>
<proteinExistence type="predicted"/>
<evidence type="ECO:0000256" key="1">
    <source>
        <dbReference type="SAM" id="MobiDB-lite"/>
    </source>
</evidence>
<reference evidence="2" key="2">
    <citation type="journal article" date="2015" name="Fish Shellfish Immunol.">
        <title>Early steps in the European eel (Anguilla anguilla)-Vibrio vulnificus interaction in the gills: Role of the RtxA13 toxin.</title>
        <authorList>
            <person name="Callol A."/>
            <person name="Pajuelo D."/>
            <person name="Ebbesson L."/>
            <person name="Teles M."/>
            <person name="MacKenzie S."/>
            <person name="Amaro C."/>
        </authorList>
    </citation>
    <scope>NUCLEOTIDE SEQUENCE</scope>
</reference>
<sequence length="43" mass="4644">MPIHPVLRTTLGLKSNPSPMTTNSLPQGARAGTYSELHCHLES</sequence>
<dbReference type="AlphaFoldDB" id="A0A0E9WHJ5"/>
<evidence type="ECO:0000313" key="2">
    <source>
        <dbReference type="EMBL" id="JAH89859.1"/>
    </source>
</evidence>
<protein>
    <submittedName>
        <fullName evidence="2">Uncharacterized protein</fullName>
    </submittedName>
</protein>